<comment type="similarity">
    <text evidence="2">Belongs to the bacterial solute-binding protein 1 family.</text>
</comment>
<evidence type="ECO:0000313" key="7">
    <source>
        <dbReference type="EMBL" id="MDC8758250.1"/>
    </source>
</evidence>
<evidence type="ECO:0000256" key="5">
    <source>
        <dbReference type="ARBA" id="ARBA00049629"/>
    </source>
</evidence>
<accession>A0ABT5K0M1</accession>
<evidence type="ECO:0000256" key="1">
    <source>
        <dbReference type="ARBA" id="ARBA00004418"/>
    </source>
</evidence>
<keyword evidence="8" id="KW-1185">Reference proteome</keyword>
<dbReference type="SUPFAM" id="SSF53850">
    <property type="entry name" value="Periplasmic binding protein-like II"/>
    <property type="match status" value="1"/>
</dbReference>
<dbReference type="InterPro" id="IPR050490">
    <property type="entry name" value="Bact_solute-bd_prot1"/>
</dbReference>
<dbReference type="Pfam" id="PF01547">
    <property type="entry name" value="SBP_bac_1"/>
    <property type="match status" value="1"/>
</dbReference>
<evidence type="ECO:0000256" key="6">
    <source>
        <dbReference type="ARBA" id="ARBA00049753"/>
    </source>
</evidence>
<evidence type="ECO:0000256" key="3">
    <source>
        <dbReference type="ARBA" id="ARBA00022448"/>
    </source>
</evidence>
<dbReference type="PANTHER" id="PTHR43649:SF28">
    <property type="entry name" value="BINDING PROTEIN COMPONENT OF ABC SUGAR TRANSPORTER-RELATED"/>
    <property type="match status" value="1"/>
</dbReference>
<dbReference type="PANTHER" id="PTHR43649">
    <property type="entry name" value="ARABINOSE-BINDING PROTEIN-RELATED"/>
    <property type="match status" value="1"/>
</dbReference>
<comment type="function">
    <text evidence="5">Part of a binding-protein-dependent transport system for a sugar.</text>
</comment>
<evidence type="ECO:0000256" key="2">
    <source>
        <dbReference type="ARBA" id="ARBA00008520"/>
    </source>
</evidence>
<sequence length="412" mass="44720">MGAARADALQVLHWWTSAGERKAANTLVTRLAAEGIDWRDAAIPGGAGVGAVKVLKSRVLSGTSPEVMQLIGFSVGEWAELGLLLPLDSVALAGNWGAQMYPTAWAQAQHGGHVMAAPLGIHRVNNLYYNRKVFNRLGIAPPKTWGEFERVAKQLKQAGITPLAQSSEAWQVATLFETLVLAESGPGYYRELFVQKNPAAFADARLLRALTRLKALKQWMPQPLAEKPWTEVTRQFADGDAAMFIMGDWVKGELNAWGVATDDGFGCAAVPETGNYHLYSIDTFAMFAADYSHQAAQEKLAQLITAAPAQAEYNQIKGSISVLRTADPAKMDSCARASAQTFARGAAVQAPSFVHRMATDETSKDAIIAEVRRYFIDDRISAADSQRRIGAMMQALSKQGKGKDYGAQDPHR</sequence>
<evidence type="ECO:0000313" key="8">
    <source>
        <dbReference type="Proteomes" id="UP001221208"/>
    </source>
</evidence>
<reference evidence="7 8" key="1">
    <citation type="submission" date="2022-10" db="EMBL/GenBank/DDBJ databases">
        <title>Janthinobacterium sp. hw3 Genome sequencing.</title>
        <authorList>
            <person name="Park S."/>
        </authorList>
    </citation>
    <scope>NUCLEOTIDE SEQUENCE [LARGE SCALE GENOMIC DNA]</scope>
    <source>
        <strain evidence="8">hw3</strain>
    </source>
</reference>
<keyword evidence="4" id="KW-0732">Signal</keyword>
<dbReference type="Proteomes" id="UP001221208">
    <property type="component" value="Unassembled WGS sequence"/>
</dbReference>
<protein>
    <recommendedName>
        <fullName evidence="6">Probable sugar-binding periplasmic protein</fullName>
    </recommendedName>
</protein>
<evidence type="ECO:0000256" key="4">
    <source>
        <dbReference type="ARBA" id="ARBA00022729"/>
    </source>
</evidence>
<keyword evidence="3" id="KW-0813">Transport</keyword>
<dbReference type="InterPro" id="IPR006059">
    <property type="entry name" value="SBP"/>
</dbReference>
<comment type="caution">
    <text evidence="7">The sequence shown here is derived from an EMBL/GenBank/DDBJ whole genome shotgun (WGS) entry which is preliminary data.</text>
</comment>
<dbReference type="EMBL" id="JAQQXR010000004">
    <property type="protein sequence ID" value="MDC8758250.1"/>
    <property type="molecule type" value="Genomic_DNA"/>
</dbReference>
<dbReference type="Gene3D" id="3.40.190.10">
    <property type="entry name" value="Periplasmic binding protein-like II"/>
    <property type="match status" value="2"/>
</dbReference>
<comment type="subcellular location">
    <subcellularLocation>
        <location evidence="1">Periplasm</location>
    </subcellularLocation>
</comment>
<gene>
    <name evidence="7" type="ORF">OIK44_11685</name>
</gene>
<name>A0ABT5K0M1_9BURK</name>
<organism evidence="7 8">
    <name type="scientific">Janthinobacterium fluminis</name>
    <dbReference type="NCBI Taxonomy" id="2987524"/>
    <lineage>
        <taxon>Bacteria</taxon>
        <taxon>Pseudomonadati</taxon>
        <taxon>Pseudomonadota</taxon>
        <taxon>Betaproteobacteria</taxon>
        <taxon>Burkholderiales</taxon>
        <taxon>Oxalobacteraceae</taxon>
        <taxon>Janthinobacterium</taxon>
    </lineage>
</organism>
<proteinExistence type="inferred from homology"/>